<accession>X0YMR9</accession>
<gene>
    <name evidence="2" type="ORF">S01H1_67359</name>
</gene>
<reference evidence="2" key="1">
    <citation type="journal article" date="2014" name="Front. Microbiol.">
        <title>High frequency of phylogenetically diverse reductive dehalogenase-homologous genes in deep subseafloor sedimentary metagenomes.</title>
        <authorList>
            <person name="Kawai M."/>
            <person name="Futagami T."/>
            <person name="Toyoda A."/>
            <person name="Takaki Y."/>
            <person name="Nishi S."/>
            <person name="Hori S."/>
            <person name="Arai W."/>
            <person name="Tsubouchi T."/>
            <person name="Morono Y."/>
            <person name="Uchiyama I."/>
            <person name="Ito T."/>
            <person name="Fujiyama A."/>
            <person name="Inagaki F."/>
            <person name="Takami H."/>
        </authorList>
    </citation>
    <scope>NUCLEOTIDE SEQUENCE</scope>
    <source>
        <strain evidence="2">Expedition CK06-06</strain>
    </source>
</reference>
<protein>
    <recommendedName>
        <fullName evidence="3">DUF3326 domain-containing protein</fullName>
    </recommendedName>
</protein>
<evidence type="ECO:0008006" key="3">
    <source>
        <dbReference type="Google" id="ProtNLM"/>
    </source>
</evidence>
<evidence type="ECO:0000313" key="2">
    <source>
        <dbReference type="EMBL" id="GAG37986.1"/>
    </source>
</evidence>
<evidence type="ECO:0000256" key="1">
    <source>
        <dbReference type="SAM" id="MobiDB-lite"/>
    </source>
</evidence>
<feature type="region of interest" description="Disordered" evidence="1">
    <location>
        <begin position="212"/>
        <end position="238"/>
    </location>
</feature>
<dbReference type="PANTHER" id="PTHR36891">
    <property type="entry name" value="OS01G0127400 PROTEIN"/>
    <property type="match status" value="1"/>
</dbReference>
<dbReference type="EMBL" id="BARS01044606">
    <property type="protein sequence ID" value="GAG37986.1"/>
    <property type="molecule type" value="Genomic_DNA"/>
</dbReference>
<feature type="compositionally biased region" description="Basic and acidic residues" evidence="1">
    <location>
        <begin position="212"/>
        <end position="225"/>
    </location>
</feature>
<organism evidence="2">
    <name type="scientific">marine sediment metagenome</name>
    <dbReference type="NCBI Taxonomy" id="412755"/>
    <lineage>
        <taxon>unclassified sequences</taxon>
        <taxon>metagenomes</taxon>
        <taxon>ecological metagenomes</taxon>
    </lineage>
</organism>
<comment type="caution">
    <text evidence="2">The sequence shown here is derived from an EMBL/GenBank/DDBJ whole genome shotgun (WGS) entry which is preliminary data.</text>
</comment>
<sequence>CAVGRVEGLERLCEVLRKNKEEYDAVALATLVDIPKETQLDYFRSHGEMVNPWGGVEAMLTHSVTMLFGIPAAHSPMLESMQMLNLGLGIVDPRMSAEAVSMCFLHCVLKGLHRSPRIITDKMVFTHPGVLTAADISCLVIPDGCVGLPTLAALEQGIPVIAVRENRNRMKNNLEELPFASGKLFIVENYLEAVGMMTALKAGVSPSSVRRPLEETKVCTDESSKVDSAAAVTEENSS</sequence>
<dbReference type="InterPro" id="IPR021763">
    <property type="entry name" value="DUF3326"/>
</dbReference>
<feature type="non-terminal residue" evidence="2">
    <location>
        <position position="1"/>
    </location>
</feature>
<proteinExistence type="predicted"/>
<dbReference type="PANTHER" id="PTHR36891:SF1">
    <property type="entry name" value="OS01G0127400 PROTEIN"/>
    <property type="match status" value="1"/>
</dbReference>
<dbReference type="Pfam" id="PF11805">
    <property type="entry name" value="DUF3326"/>
    <property type="match status" value="1"/>
</dbReference>
<name>X0YMR9_9ZZZZ</name>
<dbReference type="AlphaFoldDB" id="X0YMR9"/>